<sequence length="1016" mass="113313">MFYRSLTFFTLLLTSLYAQPNMAQIQQAVSANPALLNTPQAKAAMAEKGVTVEQVKQKLSETGTTVSTTEATTESAQNEIDMAETEQKIDENSATTDEVVPKENISLTKRVNPFAYKTNADLKNELDTKQQSLITTKLARYSTSFFANKNNIDISSLPTPENYLVSTGDVIRVHVYGDRNKEYSLTVKNDATVEIEFIGPVKIGGLTFKDAKKSLQNKLKAHFKMSSFNISMSNYSTIQVTLIGDVKSPGIYNLSSFSTVKDLLIASHGVAQTGSVRDITIRRGSKVIAKMDFYDLLFKAKQFSTTLLKQGDVISVGKAKKLVSIDGFVNHAAIFELNRDETLSKLIEYAGGMKPNASKHNIKISRYSQNLKTEVLTVSYQESKNIKMKDGDSIYIYPLDFTAKSSINIYGNVIRPGAYRIVNGETLNKFLSRSIKDGYKKFFLPHTYFEYGVIKSYSKDLTYKSKSFNLANVLNGSEEVNIQANDELYIFNQNDIYTSSYVTTVGSLLIKSGKLNFLEGMTIEDAINASGINGVVDDRVRVTTYNTDNFMPKTTFYSLKNEGNMKLSAYDEVEVYDYYSKHILEPVSISGEVVKNSTVYHEKGMTLQNILDIAGGYTKKAYTKSLSITRYYVDKTQTRQQKIITVNLENTQAKDVILEPYDEITVSPILGWGAQDYETVTISGEVNNPITVKYGKGMRLNDLLVMAQGLTKTAYTKKLEIIRYHIDKNQTRQREVIVIEAPIKEYANITLDPYDEVRIFKIPKWGEKWSVTLGGEVKFPGTYTIDNGEKLSSIIKRAGGYTDNAFIEAAVFTRESIRANQIQQYNQSLSRIKRQLAVFNAMPANSKAAVGSAATMDSLNEVVKEAEKYQPIGRISIELDANLTEFEQSPFNVTLKDKDSIFIPGNIDTVTVFGEVFNPTSFVYNENKDSYDYIEMASGLARAADESRIYVIHANGTSEPATSGLFSSSIDIQRGDTVVVPIYVKEYNTLELWDSVAKIMSSFALTAAAVNSLGVI</sequence>
<dbReference type="PANTHER" id="PTHR33619:SF3">
    <property type="entry name" value="POLYSACCHARIDE EXPORT PROTEIN GFCE-RELATED"/>
    <property type="match status" value="1"/>
</dbReference>
<accession>A0A975GDI0</accession>
<evidence type="ECO:0000256" key="2">
    <source>
        <dbReference type="SAM" id="SignalP"/>
    </source>
</evidence>
<dbReference type="EMBL" id="CP046072">
    <property type="protein sequence ID" value="QSZ42383.1"/>
    <property type="molecule type" value="Genomic_DNA"/>
</dbReference>
<dbReference type="InterPro" id="IPR049712">
    <property type="entry name" value="Poly_export"/>
</dbReference>
<dbReference type="Proteomes" id="UP000671852">
    <property type="component" value="Chromosome"/>
</dbReference>
<dbReference type="GO" id="GO:0015159">
    <property type="term" value="F:polysaccharide transmembrane transporter activity"/>
    <property type="evidence" value="ECO:0007669"/>
    <property type="project" value="InterPro"/>
</dbReference>
<feature type="signal peptide" evidence="2">
    <location>
        <begin position="1"/>
        <end position="23"/>
    </location>
</feature>
<dbReference type="Pfam" id="PF02563">
    <property type="entry name" value="Poly_export"/>
    <property type="match status" value="1"/>
</dbReference>
<evidence type="ECO:0000313" key="6">
    <source>
        <dbReference type="Proteomes" id="UP000671852"/>
    </source>
</evidence>
<dbReference type="Pfam" id="PF10531">
    <property type="entry name" value="SLBB"/>
    <property type="match status" value="5"/>
</dbReference>
<gene>
    <name evidence="5" type="ORF">GJV85_09785</name>
</gene>
<dbReference type="RefSeq" id="WP_207561199.1">
    <property type="nucleotide sequence ID" value="NZ_CP046072.1"/>
</dbReference>
<dbReference type="KEGG" id="saqt:GJV85_09785"/>
<dbReference type="Gene3D" id="3.30.1950.10">
    <property type="entry name" value="wza like domain"/>
    <property type="match status" value="1"/>
</dbReference>
<dbReference type="AlphaFoldDB" id="A0A975GDI0"/>
<keyword evidence="6" id="KW-1185">Reference proteome</keyword>
<feature type="chain" id="PRO_5036764831" evidence="2">
    <location>
        <begin position="24"/>
        <end position="1016"/>
    </location>
</feature>
<dbReference type="PANTHER" id="PTHR33619">
    <property type="entry name" value="POLYSACCHARIDE EXPORT PROTEIN GFCE-RELATED"/>
    <property type="match status" value="1"/>
</dbReference>
<feature type="domain" description="Soluble ligand binding" evidence="4">
    <location>
        <begin position="323"/>
        <end position="367"/>
    </location>
</feature>
<dbReference type="Gene3D" id="3.10.560.10">
    <property type="entry name" value="Outer membrane lipoprotein wza domain like"/>
    <property type="match status" value="6"/>
</dbReference>
<evidence type="ECO:0000256" key="1">
    <source>
        <dbReference type="ARBA" id="ARBA00022729"/>
    </source>
</evidence>
<feature type="domain" description="Soluble ligand binding" evidence="4">
    <location>
        <begin position="240"/>
        <end position="285"/>
    </location>
</feature>
<keyword evidence="1 2" id="KW-0732">Signal</keyword>
<evidence type="ECO:0000313" key="5">
    <source>
        <dbReference type="EMBL" id="QSZ42383.1"/>
    </source>
</evidence>
<name>A0A975GDI0_9BACT</name>
<dbReference type="InterPro" id="IPR003715">
    <property type="entry name" value="Poly_export_N"/>
</dbReference>
<feature type="domain" description="Soluble ligand binding" evidence="4">
    <location>
        <begin position="771"/>
        <end position="805"/>
    </location>
</feature>
<organism evidence="5 6">
    <name type="scientific">Sulfurimonas aquatica</name>
    <dbReference type="NCBI Taxonomy" id="2672570"/>
    <lineage>
        <taxon>Bacteria</taxon>
        <taxon>Pseudomonadati</taxon>
        <taxon>Campylobacterota</taxon>
        <taxon>Epsilonproteobacteria</taxon>
        <taxon>Campylobacterales</taxon>
        <taxon>Sulfurimonadaceae</taxon>
        <taxon>Sulfurimonas</taxon>
    </lineage>
</organism>
<reference evidence="5" key="1">
    <citation type="submission" date="2019-11" db="EMBL/GenBank/DDBJ databases">
        <authorList>
            <person name="Kojima H."/>
        </authorList>
    </citation>
    <scope>NUCLEOTIDE SEQUENCE</scope>
    <source>
        <strain evidence="5">H1576</strain>
    </source>
</reference>
<feature type="domain" description="Soluble ligand binding" evidence="4">
    <location>
        <begin position="587"/>
        <end position="631"/>
    </location>
</feature>
<evidence type="ECO:0000259" key="4">
    <source>
        <dbReference type="Pfam" id="PF10531"/>
    </source>
</evidence>
<protein>
    <submittedName>
        <fullName evidence="5">Uncharacterized protein</fullName>
    </submittedName>
</protein>
<feature type="domain" description="Polysaccharide export protein N-terminal" evidence="3">
    <location>
        <begin position="158"/>
        <end position="230"/>
    </location>
</feature>
<reference evidence="5" key="2">
    <citation type="submission" date="2021-04" db="EMBL/GenBank/DDBJ databases">
        <title>Isolation and characterization of a novel species of the genus Sulfurimonas.</title>
        <authorList>
            <person name="Fukui M."/>
        </authorList>
    </citation>
    <scope>NUCLEOTIDE SEQUENCE</scope>
    <source>
        <strain evidence="5">H1576</strain>
    </source>
</reference>
<proteinExistence type="predicted"/>
<dbReference type="InterPro" id="IPR019554">
    <property type="entry name" value="Soluble_ligand-bd"/>
</dbReference>
<feature type="domain" description="Soluble ligand binding" evidence="4">
    <location>
        <begin position="680"/>
        <end position="723"/>
    </location>
</feature>
<evidence type="ECO:0000259" key="3">
    <source>
        <dbReference type="Pfam" id="PF02563"/>
    </source>
</evidence>